<name>A0A2W5F784_9SPHI</name>
<comment type="caution">
    <text evidence="1">The sequence shown here is derived from an EMBL/GenBank/DDBJ whole genome shotgun (WGS) entry which is preliminary data.</text>
</comment>
<proteinExistence type="predicted"/>
<dbReference type="AlphaFoldDB" id="A0A2W5F784"/>
<evidence type="ECO:0008006" key="3">
    <source>
        <dbReference type="Google" id="ProtNLM"/>
    </source>
</evidence>
<dbReference type="Proteomes" id="UP000249645">
    <property type="component" value="Unassembled WGS sequence"/>
</dbReference>
<protein>
    <recommendedName>
        <fullName evidence="3">TonB-dependent receptor-like beta-barrel domain-containing protein</fullName>
    </recommendedName>
</protein>
<evidence type="ECO:0000313" key="2">
    <source>
        <dbReference type="Proteomes" id="UP000249645"/>
    </source>
</evidence>
<sequence>MIFPKCTTGYSKLISNDLQITGRANLTFTQSRYDKYEEPDYPGEPWRKKAGTLINQQFGYLAERLFTDDQEARNSPPQQFASGTSLPLGGDIKYRDINGDGQINLSDQVAIGYPTVPQITYGFGVTVRYKALDLSTFFQGNAKVSFFINPSLVSPFINNTQLLKAFADNHWSESNQNQYAEYPRSGVTSAVINNNLQQSSWWLRDGSFLRLKTVELGYSFPAKWLEKYHLSNCRFYVSGLNLLTFSSFKDWDVEQGGNAFAYPIQKVINAGIYININ</sequence>
<evidence type="ECO:0000313" key="1">
    <source>
        <dbReference type="EMBL" id="PZP49677.1"/>
    </source>
</evidence>
<gene>
    <name evidence="1" type="ORF">DI598_07290</name>
</gene>
<accession>A0A2W5F784</accession>
<reference evidence="1 2" key="1">
    <citation type="submission" date="2017-11" db="EMBL/GenBank/DDBJ databases">
        <title>Infants hospitalized years apart are colonized by the same room-sourced microbial strains.</title>
        <authorList>
            <person name="Brooks B."/>
            <person name="Olm M.R."/>
            <person name="Firek B.A."/>
            <person name="Baker R."/>
            <person name="Thomas B.C."/>
            <person name="Morowitz M.J."/>
            <person name="Banfield J.F."/>
        </authorList>
    </citation>
    <scope>NUCLEOTIDE SEQUENCE [LARGE SCALE GENOMIC DNA]</scope>
    <source>
        <strain evidence="1">S2_009_000_R2_76</strain>
    </source>
</reference>
<organism evidence="1 2">
    <name type="scientific">Pseudopedobacter saltans</name>
    <dbReference type="NCBI Taxonomy" id="151895"/>
    <lineage>
        <taxon>Bacteria</taxon>
        <taxon>Pseudomonadati</taxon>
        <taxon>Bacteroidota</taxon>
        <taxon>Sphingobacteriia</taxon>
        <taxon>Sphingobacteriales</taxon>
        <taxon>Sphingobacteriaceae</taxon>
        <taxon>Pseudopedobacter</taxon>
    </lineage>
</organism>
<dbReference type="EMBL" id="QFOI01000100">
    <property type="protein sequence ID" value="PZP49677.1"/>
    <property type="molecule type" value="Genomic_DNA"/>
</dbReference>